<dbReference type="Gene3D" id="3.40.50.1580">
    <property type="entry name" value="Nucleoside phosphorylase domain"/>
    <property type="match status" value="1"/>
</dbReference>
<dbReference type="OrthoDB" id="194358at2759"/>
<dbReference type="InterPro" id="IPR000845">
    <property type="entry name" value="Nucleoside_phosphorylase_d"/>
</dbReference>
<dbReference type="SUPFAM" id="SSF52540">
    <property type="entry name" value="P-loop containing nucleoside triphosphate hydrolases"/>
    <property type="match status" value="1"/>
</dbReference>
<dbReference type="SUPFAM" id="SSF53167">
    <property type="entry name" value="Purine and uridine phosphorylases"/>
    <property type="match status" value="1"/>
</dbReference>
<dbReference type="EMBL" id="CDMC01000002">
    <property type="protein sequence ID" value="CEN60364.1"/>
    <property type="molecule type" value="Genomic_DNA"/>
</dbReference>
<keyword evidence="5" id="KW-1185">Reference proteome</keyword>
<proteinExistence type="predicted"/>
<evidence type="ECO:0000313" key="5">
    <source>
        <dbReference type="Proteomes" id="UP000054771"/>
    </source>
</evidence>
<feature type="domain" description="Nephrocystin 3-like N-terminal" evidence="3">
    <location>
        <begin position="358"/>
        <end position="523"/>
    </location>
</feature>
<evidence type="ECO:0000256" key="1">
    <source>
        <dbReference type="ARBA" id="ARBA00022737"/>
    </source>
</evidence>
<keyword evidence="1" id="KW-0677">Repeat</keyword>
<protein>
    <recommendedName>
        <fullName evidence="6">Nucleoside phosphorylase domain-containing protein</fullName>
    </recommendedName>
</protein>
<dbReference type="OMA" id="CASRRTE"/>
<name>A0A0U5HG76_ASPCI</name>
<dbReference type="GO" id="GO:0003824">
    <property type="term" value="F:catalytic activity"/>
    <property type="evidence" value="ECO:0007669"/>
    <property type="project" value="InterPro"/>
</dbReference>
<dbReference type="AlphaFoldDB" id="A0A0U5HG76"/>
<dbReference type="Pfam" id="PF01048">
    <property type="entry name" value="PNP_UDP_1"/>
    <property type="match status" value="1"/>
</dbReference>
<feature type="domain" description="Nucleoside phosphorylase" evidence="2">
    <location>
        <begin position="13"/>
        <end position="300"/>
    </location>
</feature>
<dbReference type="PANTHER" id="PTHR46082:SF11">
    <property type="entry name" value="AAA+ ATPASE DOMAIN-CONTAINING PROTEIN-RELATED"/>
    <property type="match status" value="1"/>
</dbReference>
<dbReference type="InterPro" id="IPR056884">
    <property type="entry name" value="NPHP3-like_N"/>
</dbReference>
<evidence type="ECO:0000259" key="3">
    <source>
        <dbReference type="Pfam" id="PF24883"/>
    </source>
</evidence>
<sequence>MSLWTRDDYTAVWICAIPLELAAACAMLDERHDPLPLDPDSRDTNNYVLGRVGSHNTVVACLPYGVTGTVSAARVVNQMLATFKRIKFGLMIGIGGGAPSERHDIRLGDVVVGSPTGLFGGVVQYDFGKTVQRGRFQRTGMLNKPPEVLLTALSNLQARHLMEGHRVESSLEEMVRKYPPMSFQYARPTTDVLYRADYEHPENQPTCASCDTAQLVPRPPRPLGVSQLRIHYGLIASGDQVVKHGRMRDQLREELDVLCFEMEAAGLVDSLPCLVIRGISDYADSHKNDMWQGYAAAAAAAYAKELMHVIPVAISERQPVRVGADSSTSEMRFKVQQWLSPASFKDDLYNHQKEYMDGSCDWALERPEIASFQSFSDGSEILSIRGPPGIGKSTLTAFLIRRLIDAGHSVLYFFCKDTEGGKSKPYQALRTIISQILAAEDGQDLVSWLDKVRLESGQRQAESFATLHDSFCHALAVRSVSERPIYLVVDALDECQDGRLLASTLTAALNASKRPFKLLLTSREEPDLLEFFQKYKEHSSEAGLAALHELTILPLTIQAPVVAYVKQRVAHFQHIRATPLGQQVFNNVSAASDGSWLYAKLILDEIERLPSPVSIARHLKNIPTGLVQLYHTIFATVEKSLSPAELYLAQQLFIWIDMKDFVLVGRNALDRDVLDIVFQAANDGDEVFDSIGLARKLCSPLITLKSSRKSEETETSVIVSFVHHTAMQFVRQSAVRNTPSMSIPVILKPQPLKALHRASTAMWYFRESKKCMKLLQGLAKEPDNTDTLEPGAYFEMAYALWGAFYLDTLPEQLDDDDLQQASKLCTQLTEFLLSAPCLRWVELAIIINYRWGYVHLFNNVTAALRAAEAAVKPRFDHGHEKKDLAAFQVFSVVRLEFFADFAYVISCTGPAYRRRSLAMPDGFGSRPAAMSLMRLGNKWAHLYTNKIG</sequence>
<evidence type="ECO:0008006" key="6">
    <source>
        <dbReference type="Google" id="ProtNLM"/>
    </source>
</evidence>
<evidence type="ECO:0000313" key="4">
    <source>
        <dbReference type="EMBL" id="CEN60364.1"/>
    </source>
</evidence>
<gene>
    <name evidence="4" type="ORF">ASPCAL02805</name>
</gene>
<evidence type="ECO:0000259" key="2">
    <source>
        <dbReference type="Pfam" id="PF01048"/>
    </source>
</evidence>
<dbReference type="PANTHER" id="PTHR46082">
    <property type="entry name" value="ATP/GTP-BINDING PROTEIN-RELATED"/>
    <property type="match status" value="1"/>
</dbReference>
<organism evidence="4 5">
    <name type="scientific">Aspergillus calidoustus</name>
    <dbReference type="NCBI Taxonomy" id="454130"/>
    <lineage>
        <taxon>Eukaryota</taxon>
        <taxon>Fungi</taxon>
        <taxon>Dikarya</taxon>
        <taxon>Ascomycota</taxon>
        <taxon>Pezizomycotina</taxon>
        <taxon>Eurotiomycetes</taxon>
        <taxon>Eurotiomycetidae</taxon>
        <taxon>Eurotiales</taxon>
        <taxon>Aspergillaceae</taxon>
        <taxon>Aspergillus</taxon>
        <taxon>Aspergillus subgen. Nidulantes</taxon>
    </lineage>
</organism>
<dbReference type="InterPro" id="IPR053137">
    <property type="entry name" value="NLR-like"/>
</dbReference>
<dbReference type="Gene3D" id="3.40.50.300">
    <property type="entry name" value="P-loop containing nucleotide triphosphate hydrolases"/>
    <property type="match status" value="1"/>
</dbReference>
<dbReference type="STRING" id="454130.A0A0U5HG76"/>
<reference evidence="5" key="1">
    <citation type="journal article" date="2016" name="Genome Announc.">
        <title>Draft genome sequences of fungus Aspergillus calidoustus.</title>
        <authorList>
            <person name="Horn F."/>
            <person name="Linde J."/>
            <person name="Mattern D.J."/>
            <person name="Walther G."/>
            <person name="Guthke R."/>
            <person name="Scherlach K."/>
            <person name="Martin K."/>
            <person name="Brakhage A.A."/>
            <person name="Petzke L."/>
            <person name="Valiante V."/>
        </authorList>
    </citation>
    <scope>NUCLEOTIDE SEQUENCE [LARGE SCALE GENOMIC DNA]</scope>
    <source>
        <strain evidence="5">SF006504</strain>
    </source>
</reference>
<dbReference type="InterPro" id="IPR027417">
    <property type="entry name" value="P-loop_NTPase"/>
</dbReference>
<dbReference type="Proteomes" id="UP000054771">
    <property type="component" value="Unassembled WGS sequence"/>
</dbReference>
<dbReference type="GO" id="GO:0009116">
    <property type="term" value="P:nucleoside metabolic process"/>
    <property type="evidence" value="ECO:0007669"/>
    <property type="project" value="InterPro"/>
</dbReference>
<dbReference type="Pfam" id="PF24883">
    <property type="entry name" value="NPHP3_N"/>
    <property type="match status" value="1"/>
</dbReference>
<accession>A0A0U5HG76</accession>
<dbReference type="InterPro" id="IPR035994">
    <property type="entry name" value="Nucleoside_phosphorylase_sf"/>
</dbReference>